<gene>
    <name evidence="1" type="ORF">DO97_10710</name>
</gene>
<name>A0A098TKA6_9CYAN</name>
<protein>
    <submittedName>
        <fullName evidence="1">Uncharacterized protein</fullName>
    </submittedName>
</protein>
<dbReference type="AlphaFoldDB" id="A0A098TKA6"/>
<dbReference type="Proteomes" id="UP000030170">
    <property type="component" value="Unassembled WGS sequence"/>
</dbReference>
<dbReference type="STRING" id="1497020.DO97_10710"/>
<evidence type="ECO:0000313" key="2">
    <source>
        <dbReference type="Proteomes" id="UP000030170"/>
    </source>
</evidence>
<dbReference type="EMBL" id="JJML01000030">
    <property type="protein sequence ID" value="KGF72277.1"/>
    <property type="molecule type" value="Genomic_DNA"/>
</dbReference>
<proteinExistence type="predicted"/>
<sequence>MPGGSAEPRRLSFRALDIEQIGHVYEGLLDHTAVRALDPVLGLTGTRHQEPEILLARLEELRAKGEDPLLEFLKEETGRSVSALRKALGVNLDPLELQRLRTACQNNQEFL</sequence>
<accession>A0A098TKA6</accession>
<reference evidence="1 2" key="1">
    <citation type="journal article" date="2014" name="Mol. Ecol.">
        <title>Evolution of Synechococcus.</title>
        <authorList>
            <person name="Dvorak P."/>
            <person name="Casamatta D."/>
            <person name="Hasler P."/>
            <person name="Poulickova A."/>
            <person name="Ondrej V."/>
            <person name="Sanges R."/>
        </authorList>
    </citation>
    <scope>NUCLEOTIDE SEQUENCE [LARGE SCALE GENOMIC DNA]</scope>
    <source>
        <strain evidence="1 2">CAUP A 1101</strain>
    </source>
</reference>
<keyword evidence="2" id="KW-1185">Reference proteome</keyword>
<comment type="caution">
    <text evidence="1">The sequence shown here is derived from an EMBL/GenBank/DDBJ whole genome shotgun (WGS) entry which is preliminary data.</text>
</comment>
<evidence type="ECO:0000313" key="1">
    <source>
        <dbReference type="EMBL" id="KGF72277.1"/>
    </source>
</evidence>
<organism evidence="1 2">
    <name type="scientific">Neosynechococcus sphagnicola sy1</name>
    <dbReference type="NCBI Taxonomy" id="1497020"/>
    <lineage>
        <taxon>Bacteria</taxon>
        <taxon>Bacillati</taxon>
        <taxon>Cyanobacteriota</taxon>
        <taxon>Cyanophyceae</taxon>
        <taxon>Neosynechococcales</taxon>
        <taxon>Neosynechococcaceae</taxon>
        <taxon>Neosynechococcus</taxon>
    </lineage>
</organism>
<dbReference type="RefSeq" id="WP_036534261.1">
    <property type="nucleotide sequence ID" value="NZ_JJML01000030.1"/>
</dbReference>